<dbReference type="AlphaFoldDB" id="A0A5B7GW89"/>
<evidence type="ECO:0000313" key="2">
    <source>
        <dbReference type="Proteomes" id="UP000324222"/>
    </source>
</evidence>
<name>A0A5B7GW89_PORTR</name>
<dbReference type="EMBL" id="VSRR010017964">
    <property type="protein sequence ID" value="MPC60854.1"/>
    <property type="molecule type" value="Genomic_DNA"/>
</dbReference>
<reference evidence="1 2" key="1">
    <citation type="submission" date="2019-05" db="EMBL/GenBank/DDBJ databases">
        <title>Another draft genome of Portunus trituberculatus and its Hox gene families provides insights of decapod evolution.</title>
        <authorList>
            <person name="Jeong J.-H."/>
            <person name="Song I."/>
            <person name="Kim S."/>
            <person name="Choi T."/>
            <person name="Kim D."/>
            <person name="Ryu S."/>
            <person name="Kim W."/>
        </authorList>
    </citation>
    <scope>NUCLEOTIDE SEQUENCE [LARGE SCALE GENOMIC DNA]</scope>
    <source>
        <tissue evidence="1">Muscle</tissue>
    </source>
</reference>
<gene>
    <name evidence="1" type="ORF">E2C01_054913</name>
</gene>
<accession>A0A5B7GW89</accession>
<sequence length="126" mass="14245">MKSKCRRDLTEVTGKRTAKLHRWIQCSLSLILVQGVKNTQDGPAPAVSQTRDSRPDKVHLCRTSQCAELSHDENYLHEIICKHNMFSYTVFRHNNATSVININGKDVKPRNATPCQSSTLQRSLAL</sequence>
<protein>
    <submittedName>
        <fullName evidence="1">Uncharacterized protein</fullName>
    </submittedName>
</protein>
<dbReference type="Proteomes" id="UP000324222">
    <property type="component" value="Unassembled WGS sequence"/>
</dbReference>
<evidence type="ECO:0000313" key="1">
    <source>
        <dbReference type="EMBL" id="MPC60854.1"/>
    </source>
</evidence>
<organism evidence="1 2">
    <name type="scientific">Portunus trituberculatus</name>
    <name type="common">Swimming crab</name>
    <name type="synonym">Neptunus trituberculatus</name>
    <dbReference type="NCBI Taxonomy" id="210409"/>
    <lineage>
        <taxon>Eukaryota</taxon>
        <taxon>Metazoa</taxon>
        <taxon>Ecdysozoa</taxon>
        <taxon>Arthropoda</taxon>
        <taxon>Crustacea</taxon>
        <taxon>Multicrustacea</taxon>
        <taxon>Malacostraca</taxon>
        <taxon>Eumalacostraca</taxon>
        <taxon>Eucarida</taxon>
        <taxon>Decapoda</taxon>
        <taxon>Pleocyemata</taxon>
        <taxon>Brachyura</taxon>
        <taxon>Eubrachyura</taxon>
        <taxon>Portunoidea</taxon>
        <taxon>Portunidae</taxon>
        <taxon>Portuninae</taxon>
        <taxon>Portunus</taxon>
    </lineage>
</organism>
<proteinExistence type="predicted"/>
<comment type="caution">
    <text evidence="1">The sequence shown here is derived from an EMBL/GenBank/DDBJ whole genome shotgun (WGS) entry which is preliminary data.</text>
</comment>
<keyword evidence="2" id="KW-1185">Reference proteome</keyword>